<evidence type="ECO:0000256" key="1">
    <source>
        <dbReference type="ARBA" id="ARBA00023015"/>
    </source>
</evidence>
<dbReference type="InterPro" id="IPR019887">
    <property type="entry name" value="Tscrpt_reg_AsnC/Lrp_C"/>
</dbReference>
<dbReference type="Pfam" id="PF13412">
    <property type="entry name" value="HTH_24"/>
    <property type="match status" value="1"/>
</dbReference>
<dbReference type="InterPro" id="IPR019885">
    <property type="entry name" value="Tscrpt_reg_HTH_AsnC-type_CS"/>
</dbReference>
<dbReference type="PROSITE" id="PS50956">
    <property type="entry name" value="HTH_ASNC_2"/>
    <property type="match status" value="1"/>
</dbReference>
<evidence type="ECO:0000313" key="5">
    <source>
        <dbReference type="EMBL" id="ROP84303.1"/>
    </source>
</evidence>
<dbReference type="InterPro" id="IPR011008">
    <property type="entry name" value="Dimeric_a/b-barrel"/>
</dbReference>
<dbReference type="GO" id="GO:0043565">
    <property type="term" value="F:sequence-specific DNA binding"/>
    <property type="evidence" value="ECO:0007669"/>
    <property type="project" value="InterPro"/>
</dbReference>
<dbReference type="PRINTS" id="PR00033">
    <property type="entry name" value="HTHASNC"/>
</dbReference>
<feature type="domain" description="HTH asnC-type" evidence="4">
    <location>
        <begin position="1"/>
        <end position="64"/>
    </location>
</feature>
<dbReference type="PANTHER" id="PTHR30154:SF17">
    <property type="entry name" value="DNA-BINDING TRANSCRIPTIONAL ACTIVATOR DECR"/>
    <property type="match status" value="1"/>
</dbReference>
<evidence type="ECO:0000313" key="6">
    <source>
        <dbReference type="Proteomes" id="UP000278222"/>
    </source>
</evidence>
<evidence type="ECO:0000256" key="3">
    <source>
        <dbReference type="ARBA" id="ARBA00023163"/>
    </source>
</evidence>
<dbReference type="RefSeq" id="WP_123692131.1">
    <property type="nucleotide sequence ID" value="NZ_AP019700.1"/>
</dbReference>
<dbReference type="InterPro" id="IPR036390">
    <property type="entry name" value="WH_DNA-bd_sf"/>
</dbReference>
<keyword evidence="1" id="KW-0805">Transcription regulation</keyword>
<comment type="caution">
    <text evidence="5">The sequence shown here is derived from an EMBL/GenBank/DDBJ whole genome shotgun (WGS) entry which is preliminary data.</text>
</comment>
<dbReference type="Proteomes" id="UP000278222">
    <property type="component" value="Unassembled WGS sequence"/>
</dbReference>
<dbReference type="SUPFAM" id="SSF46785">
    <property type="entry name" value="Winged helix' DNA-binding domain"/>
    <property type="match status" value="1"/>
</dbReference>
<dbReference type="GO" id="GO:0005829">
    <property type="term" value="C:cytosol"/>
    <property type="evidence" value="ECO:0007669"/>
    <property type="project" value="TreeGrafter"/>
</dbReference>
<evidence type="ECO:0000259" key="4">
    <source>
        <dbReference type="PROSITE" id="PS50956"/>
    </source>
</evidence>
<gene>
    <name evidence="5" type="ORF">EDC65_3653</name>
</gene>
<dbReference type="GO" id="GO:0043200">
    <property type="term" value="P:response to amino acid"/>
    <property type="evidence" value="ECO:0007669"/>
    <property type="project" value="TreeGrafter"/>
</dbReference>
<dbReference type="CDD" id="cd00090">
    <property type="entry name" value="HTH_ARSR"/>
    <property type="match status" value="1"/>
</dbReference>
<organism evidence="5 6">
    <name type="scientific">Stella humosa</name>
    <dbReference type="NCBI Taxonomy" id="94"/>
    <lineage>
        <taxon>Bacteria</taxon>
        <taxon>Pseudomonadati</taxon>
        <taxon>Pseudomonadota</taxon>
        <taxon>Alphaproteobacteria</taxon>
        <taxon>Rhodospirillales</taxon>
        <taxon>Stellaceae</taxon>
        <taxon>Stella</taxon>
    </lineage>
</organism>
<keyword evidence="2" id="KW-0238">DNA-binding</keyword>
<dbReference type="PANTHER" id="PTHR30154">
    <property type="entry name" value="LEUCINE-RESPONSIVE REGULATORY PROTEIN"/>
    <property type="match status" value="1"/>
</dbReference>
<dbReference type="InterPro" id="IPR036388">
    <property type="entry name" value="WH-like_DNA-bd_sf"/>
</dbReference>
<dbReference type="InterPro" id="IPR011991">
    <property type="entry name" value="ArsR-like_HTH"/>
</dbReference>
<evidence type="ECO:0000256" key="2">
    <source>
        <dbReference type="ARBA" id="ARBA00023125"/>
    </source>
</evidence>
<dbReference type="PROSITE" id="PS00519">
    <property type="entry name" value="HTH_ASNC_1"/>
    <property type="match status" value="1"/>
</dbReference>
<dbReference type="EMBL" id="RJKX01000015">
    <property type="protein sequence ID" value="ROP84303.1"/>
    <property type="molecule type" value="Genomic_DNA"/>
</dbReference>
<keyword evidence="6" id="KW-1185">Reference proteome</keyword>
<dbReference type="Gene3D" id="1.10.10.10">
    <property type="entry name" value="Winged helix-like DNA-binding domain superfamily/Winged helix DNA-binding domain"/>
    <property type="match status" value="1"/>
</dbReference>
<dbReference type="GO" id="GO:0006355">
    <property type="term" value="P:regulation of DNA-templated transcription"/>
    <property type="evidence" value="ECO:0007669"/>
    <property type="project" value="UniProtKB-ARBA"/>
</dbReference>
<accession>A0A3N1KR48</accession>
<sequence length="159" mass="17985">MDAIDLKILALLQEDGGLSNADIAERVGLSATPCWRRIRHLEETGVIRRRVALLDRDRLNVGVTVFVNIRTNQHNPEWLARFASAVDDIPEVVEFYRMAGDVDYLLRIVVPDIAAYDGVYKRLIAAIDLYDVSSSFAMEEIKYTTALPLAYVKDRSSTR</sequence>
<proteinExistence type="predicted"/>
<dbReference type="InterPro" id="IPR019888">
    <property type="entry name" value="Tscrpt_reg_AsnC-like"/>
</dbReference>
<keyword evidence="3" id="KW-0804">Transcription</keyword>
<reference evidence="5 6" key="1">
    <citation type="submission" date="2018-11" db="EMBL/GenBank/DDBJ databases">
        <title>Genomic Encyclopedia of Type Strains, Phase IV (KMG-IV): sequencing the most valuable type-strain genomes for metagenomic binning, comparative biology and taxonomic classification.</title>
        <authorList>
            <person name="Goeker M."/>
        </authorList>
    </citation>
    <scope>NUCLEOTIDE SEQUENCE [LARGE SCALE GENOMIC DNA]</scope>
    <source>
        <strain evidence="5 6">DSM 5900</strain>
    </source>
</reference>
<dbReference type="OrthoDB" id="9813313at2"/>
<dbReference type="Gene3D" id="3.30.70.920">
    <property type="match status" value="1"/>
</dbReference>
<protein>
    <submittedName>
        <fullName evidence="5">AsnC family transcriptional regulator</fullName>
    </submittedName>
</protein>
<name>A0A3N1KR48_9PROT</name>
<dbReference type="AlphaFoldDB" id="A0A3N1KR48"/>
<dbReference type="SMART" id="SM00344">
    <property type="entry name" value="HTH_ASNC"/>
    <property type="match status" value="1"/>
</dbReference>
<dbReference type="InterPro" id="IPR000485">
    <property type="entry name" value="AsnC-type_HTH_dom"/>
</dbReference>
<dbReference type="Pfam" id="PF01037">
    <property type="entry name" value="AsnC_trans_reg"/>
    <property type="match status" value="1"/>
</dbReference>
<dbReference type="SUPFAM" id="SSF54909">
    <property type="entry name" value="Dimeric alpha+beta barrel"/>
    <property type="match status" value="1"/>
</dbReference>